<dbReference type="OrthoDB" id="29558at2759"/>
<dbReference type="GO" id="GO:0045047">
    <property type="term" value="P:protein targeting to ER"/>
    <property type="evidence" value="ECO:0007669"/>
    <property type="project" value="TreeGrafter"/>
</dbReference>
<keyword evidence="6 10" id="KW-1133">Transmembrane helix</keyword>
<comment type="subcellular location">
    <subcellularLocation>
        <location evidence="1">Endoplasmic reticulum membrane</location>
        <topology evidence="1">Multi-pass membrane protein</topology>
    </subcellularLocation>
</comment>
<evidence type="ECO:0000256" key="3">
    <source>
        <dbReference type="ARBA" id="ARBA00017057"/>
    </source>
</evidence>
<feature type="region of interest" description="Disordered" evidence="9">
    <location>
        <begin position="1"/>
        <end position="27"/>
    </location>
</feature>
<evidence type="ECO:0000256" key="10">
    <source>
        <dbReference type="SAM" id="Phobius"/>
    </source>
</evidence>
<dbReference type="InParanoid" id="A0A165SB71"/>
<evidence type="ECO:0000256" key="6">
    <source>
        <dbReference type="ARBA" id="ARBA00022989"/>
    </source>
</evidence>
<dbReference type="STRING" id="1314782.A0A165SB71"/>
<keyword evidence="7 10" id="KW-0472">Membrane</keyword>
<feature type="compositionally biased region" description="Polar residues" evidence="9">
    <location>
        <begin position="15"/>
        <end position="27"/>
    </location>
</feature>
<evidence type="ECO:0000256" key="8">
    <source>
        <dbReference type="ARBA" id="ARBA00045608"/>
    </source>
</evidence>
<dbReference type="GO" id="GO:0006465">
    <property type="term" value="P:signal peptide processing"/>
    <property type="evidence" value="ECO:0007669"/>
    <property type="project" value="InterPro"/>
</dbReference>
<evidence type="ECO:0000256" key="5">
    <source>
        <dbReference type="ARBA" id="ARBA00022824"/>
    </source>
</evidence>
<evidence type="ECO:0000256" key="2">
    <source>
        <dbReference type="ARBA" id="ARBA00007324"/>
    </source>
</evidence>
<accession>A0A165SB71</accession>
<evidence type="ECO:0000313" key="11">
    <source>
        <dbReference type="EMBL" id="KZT24909.1"/>
    </source>
</evidence>
<sequence length="233" mass="25788">MAKLRKTANGDAADPSSSHQPDSNHSRPATRLVNVVIPASERDVVKVNNANLVDLKNACDDILKRFLSRPELFKQIHTHTDVRLALGWASVLVAAGTAFYGWKVEFETSKPVVWAGLIVYFILSIAQTLYAYLVEKDIVFVGKRKTFDKRIVTERITITSNTAPSSSSKPPAYSLSATYVRTASGGKSLLGKGKAQAARGYNEFFDENGTMDQGRFETWVTEVVEQVMQEKTQ</sequence>
<dbReference type="GO" id="GO:0005787">
    <property type="term" value="C:signal peptidase complex"/>
    <property type="evidence" value="ECO:0007669"/>
    <property type="project" value="InterPro"/>
</dbReference>
<organism evidence="11 12">
    <name type="scientific">Neolentinus lepideus HHB14362 ss-1</name>
    <dbReference type="NCBI Taxonomy" id="1314782"/>
    <lineage>
        <taxon>Eukaryota</taxon>
        <taxon>Fungi</taxon>
        <taxon>Dikarya</taxon>
        <taxon>Basidiomycota</taxon>
        <taxon>Agaricomycotina</taxon>
        <taxon>Agaricomycetes</taxon>
        <taxon>Gloeophyllales</taxon>
        <taxon>Gloeophyllaceae</taxon>
        <taxon>Neolentinus</taxon>
    </lineage>
</organism>
<keyword evidence="5" id="KW-0256">Endoplasmic reticulum</keyword>
<evidence type="ECO:0000256" key="1">
    <source>
        <dbReference type="ARBA" id="ARBA00004477"/>
    </source>
</evidence>
<dbReference type="InterPro" id="IPR009582">
    <property type="entry name" value="Spc2/SPCS2"/>
</dbReference>
<protein>
    <recommendedName>
        <fullName evidence="3">Signal peptidase complex subunit 2</fullName>
    </recommendedName>
</protein>
<reference evidence="11 12" key="1">
    <citation type="journal article" date="2016" name="Mol. Biol. Evol.">
        <title>Comparative Genomics of Early-Diverging Mushroom-Forming Fungi Provides Insights into the Origins of Lignocellulose Decay Capabilities.</title>
        <authorList>
            <person name="Nagy L.G."/>
            <person name="Riley R."/>
            <person name="Tritt A."/>
            <person name="Adam C."/>
            <person name="Daum C."/>
            <person name="Floudas D."/>
            <person name="Sun H."/>
            <person name="Yadav J.S."/>
            <person name="Pangilinan J."/>
            <person name="Larsson K.H."/>
            <person name="Matsuura K."/>
            <person name="Barry K."/>
            <person name="Labutti K."/>
            <person name="Kuo R."/>
            <person name="Ohm R.A."/>
            <person name="Bhattacharya S.S."/>
            <person name="Shirouzu T."/>
            <person name="Yoshinaga Y."/>
            <person name="Martin F.M."/>
            <person name="Grigoriev I.V."/>
            <person name="Hibbett D.S."/>
        </authorList>
    </citation>
    <scope>NUCLEOTIDE SEQUENCE [LARGE SCALE GENOMIC DNA]</scope>
    <source>
        <strain evidence="11 12">HHB14362 ss-1</strain>
    </source>
</reference>
<dbReference type="PANTHER" id="PTHR13085:SF0">
    <property type="entry name" value="SIGNAL PEPTIDASE COMPLEX SUBUNIT 2"/>
    <property type="match status" value="1"/>
</dbReference>
<evidence type="ECO:0000256" key="9">
    <source>
        <dbReference type="SAM" id="MobiDB-lite"/>
    </source>
</evidence>
<dbReference type="Proteomes" id="UP000076761">
    <property type="component" value="Unassembled WGS sequence"/>
</dbReference>
<keyword evidence="4 10" id="KW-0812">Transmembrane</keyword>
<comment type="similarity">
    <text evidence="2">Belongs to the SPCS2 family.</text>
</comment>
<evidence type="ECO:0000256" key="4">
    <source>
        <dbReference type="ARBA" id="ARBA00022692"/>
    </source>
</evidence>
<dbReference type="Pfam" id="PF06703">
    <property type="entry name" value="SPC25"/>
    <property type="match status" value="1"/>
</dbReference>
<dbReference type="EMBL" id="KV425575">
    <property type="protein sequence ID" value="KZT24909.1"/>
    <property type="molecule type" value="Genomic_DNA"/>
</dbReference>
<evidence type="ECO:0000256" key="7">
    <source>
        <dbReference type="ARBA" id="ARBA00023136"/>
    </source>
</evidence>
<gene>
    <name evidence="11" type="ORF">NEOLEDRAFT_1134619</name>
</gene>
<dbReference type="PANTHER" id="PTHR13085">
    <property type="entry name" value="MICROSOMAL SIGNAL PEPTIDASE 25 KDA SUBUNIT"/>
    <property type="match status" value="1"/>
</dbReference>
<proteinExistence type="inferred from homology"/>
<dbReference type="AlphaFoldDB" id="A0A165SB71"/>
<feature type="transmembrane region" description="Helical" evidence="10">
    <location>
        <begin position="84"/>
        <end position="102"/>
    </location>
</feature>
<comment type="function">
    <text evidence="8">Component of the signal peptidase complex (SPC) which catalyzes the cleavage of N-terminal signal sequences from nascent proteins as they are translocated into the lumen of the endoplasmic reticulum. Enhances the enzymatic activity of SPC and facilitates the interactions between different components of the translocation site.</text>
</comment>
<name>A0A165SB71_9AGAM</name>
<keyword evidence="12" id="KW-1185">Reference proteome</keyword>
<feature type="transmembrane region" description="Helical" evidence="10">
    <location>
        <begin position="114"/>
        <end position="134"/>
    </location>
</feature>
<evidence type="ECO:0000313" key="12">
    <source>
        <dbReference type="Proteomes" id="UP000076761"/>
    </source>
</evidence>